<organism evidence="2 3">
    <name type="scientific">Glonium stellatum</name>
    <dbReference type="NCBI Taxonomy" id="574774"/>
    <lineage>
        <taxon>Eukaryota</taxon>
        <taxon>Fungi</taxon>
        <taxon>Dikarya</taxon>
        <taxon>Ascomycota</taxon>
        <taxon>Pezizomycotina</taxon>
        <taxon>Dothideomycetes</taxon>
        <taxon>Pleosporomycetidae</taxon>
        <taxon>Gloniales</taxon>
        <taxon>Gloniaceae</taxon>
        <taxon>Glonium</taxon>
    </lineage>
</organism>
<proteinExistence type="predicted"/>
<sequence length="83" mass="8667">MAHCGEVASITWLLALLAISQPTGFYDGDPWAMVQNGRDAGARSPPVTGPSTCLAAGSASFKCQASLQPQQQEGGEMKHESAF</sequence>
<dbReference type="Proteomes" id="UP000250140">
    <property type="component" value="Unassembled WGS sequence"/>
</dbReference>
<evidence type="ECO:0000313" key="3">
    <source>
        <dbReference type="Proteomes" id="UP000250140"/>
    </source>
</evidence>
<dbReference type="EMBL" id="KV750214">
    <property type="protein sequence ID" value="OCL05758.1"/>
    <property type="molecule type" value="Genomic_DNA"/>
</dbReference>
<protein>
    <submittedName>
        <fullName evidence="2">Uncharacterized protein</fullName>
    </submittedName>
</protein>
<gene>
    <name evidence="2" type="ORF">AOQ84DRAFT_379277</name>
</gene>
<dbReference type="AlphaFoldDB" id="A0A8E2EWS0"/>
<name>A0A8E2EWS0_9PEZI</name>
<keyword evidence="1" id="KW-0732">Signal</keyword>
<evidence type="ECO:0000313" key="2">
    <source>
        <dbReference type="EMBL" id="OCL05758.1"/>
    </source>
</evidence>
<reference evidence="2 3" key="1">
    <citation type="journal article" date="2016" name="Nat. Commun.">
        <title>Ectomycorrhizal ecology is imprinted in the genome of the dominant symbiotic fungus Cenococcum geophilum.</title>
        <authorList>
            <consortium name="DOE Joint Genome Institute"/>
            <person name="Peter M."/>
            <person name="Kohler A."/>
            <person name="Ohm R.A."/>
            <person name="Kuo A."/>
            <person name="Krutzmann J."/>
            <person name="Morin E."/>
            <person name="Arend M."/>
            <person name="Barry K.W."/>
            <person name="Binder M."/>
            <person name="Choi C."/>
            <person name="Clum A."/>
            <person name="Copeland A."/>
            <person name="Grisel N."/>
            <person name="Haridas S."/>
            <person name="Kipfer T."/>
            <person name="LaButti K."/>
            <person name="Lindquist E."/>
            <person name="Lipzen A."/>
            <person name="Maire R."/>
            <person name="Meier B."/>
            <person name="Mihaltcheva S."/>
            <person name="Molinier V."/>
            <person name="Murat C."/>
            <person name="Poggeler S."/>
            <person name="Quandt C.A."/>
            <person name="Sperisen C."/>
            <person name="Tritt A."/>
            <person name="Tisserant E."/>
            <person name="Crous P.W."/>
            <person name="Henrissat B."/>
            <person name="Nehls U."/>
            <person name="Egli S."/>
            <person name="Spatafora J.W."/>
            <person name="Grigoriev I.V."/>
            <person name="Martin F.M."/>
        </authorList>
    </citation>
    <scope>NUCLEOTIDE SEQUENCE [LARGE SCALE GENOMIC DNA]</scope>
    <source>
        <strain evidence="2 3">CBS 207.34</strain>
    </source>
</reference>
<accession>A0A8E2EWS0</accession>
<feature type="chain" id="PRO_5034814571" evidence="1">
    <location>
        <begin position="26"/>
        <end position="83"/>
    </location>
</feature>
<feature type="signal peptide" evidence="1">
    <location>
        <begin position="1"/>
        <end position="25"/>
    </location>
</feature>
<keyword evidence="3" id="KW-1185">Reference proteome</keyword>
<evidence type="ECO:0000256" key="1">
    <source>
        <dbReference type="SAM" id="SignalP"/>
    </source>
</evidence>